<keyword evidence="5 14" id="KW-0227">DNA damage</keyword>
<dbReference type="Gene3D" id="3.90.320.10">
    <property type="match status" value="1"/>
</dbReference>
<evidence type="ECO:0000256" key="1">
    <source>
        <dbReference type="ARBA" id="ARBA00022485"/>
    </source>
</evidence>
<keyword evidence="17" id="KW-1185">Reference proteome</keyword>
<dbReference type="GO" id="GO:0003690">
    <property type="term" value="F:double-stranded DNA binding"/>
    <property type="evidence" value="ECO:0007669"/>
    <property type="project" value="UniProtKB-UniRule"/>
</dbReference>
<evidence type="ECO:0000256" key="11">
    <source>
        <dbReference type="ARBA" id="ARBA00023014"/>
    </source>
</evidence>
<keyword evidence="12 14" id="KW-0238">DNA-binding</keyword>
<dbReference type="NCBIfam" id="TIGR02773">
    <property type="entry name" value="addB_Gpos"/>
    <property type="match status" value="1"/>
</dbReference>
<dbReference type="Gene3D" id="3.40.50.300">
    <property type="entry name" value="P-loop containing nucleotide triphosphate hydrolases"/>
    <property type="match status" value="3"/>
</dbReference>
<evidence type="ECO:0000256" key="10">
    <source>
        <dbReference type="ARBA" id="ARBA00023004"/>
    </source>
</evidence>
<dbReference type="InterPro" id="IPR038726">
    <property type="entry name" value="PDDEXK_AddAB-type"/>
</dbReference>
<keyword evidence="4 14" id="KW-0547">Nucleotide-binding</keyword>
<evidence type="ECO:0000256" key="3">
    <source>
        <dbReference type="ARBA" id="ARBA00022723"/>
    </source>
</evidence>
<dbReference type="InterPro" id="IPR049035">
    <property type="entry name" value="ADDB_N"/>
</dbReference>
<reference evidence="17" key="1">
    <citation type="submission" date="2017-08" db="EMBL/GenBank/DDBJ databases">
        <authorList>
            <person name="Varghese N."/>
            <person name="Submissions S."/>
        </authorList>
    </citation>
    <scope>NUCLEOTIDE SEQUENCE [LARGE SCALE GENOMIC DNA]</scope>
    <source>
        <strain evidence="17">JC23</strain>
    </source>
</reference>
<dbReference type="SUPFAM" id="SSF52540">
    <property type="entry name" value="P-loop containing nucleoside triphosphate hydrolases"/>
    <property type="match status" value="1"/>
</dbReference>
<evidence type="ECO:0000256" key="6">
    <source>
        <dbReference type="ARBA" id="ARBA00022801"/>
    </source>
</evidence>
<keyword evidence="11 14" id="KW-0411">Iron-sulfur</keyword>
<dbReference type="InterPro" id="IPR011604">
    <property type="entry name" value="PDDEXK-like_dom_sf"/>
</dbReference>
<protein>
    <recommendedName>
        <fullName evidence="14">ATP-dependent helicase/deoxyribonuclease subunit B</fullName>
        <ecNumber evidence="14">3.1.-.-</ecNumber>
    </recommendedName>
    <alternativeName>
        <fullName evidence="14">ATP-dependent helicase/nuclease subunit AddB</fullName>
    </alternativeName>
</protein>
<evidence type="ECO:0000256" key="7">
    <source>
        <dbReference type="ARBA" id="ARBA00022806"/>
    </source>
</evidence>
<dbReference type="Proteomes" id="UP000219252">
    <property type="component" value="Unassembled WGS sequence"/>
</dbReference>
<dbReference type="AlphaFoldDB" id="A0A285TZ90"/>
<comment type="cofactor">
    <cofactor evidence="14">
        <name>Mg(2+)</name>
        <dbReference type="ChEBI" id="CHEBI:18420"/>
    </cofactor>
</comment>
<evidence type="ECO:0000256" key="5">
    <source>
        <dbReference type="ARBA" id="ARBA00022763"/>
    </source>
</evidence>
<keyword evidence="8 14" id="KW-0269">Exonuclease</keyword>
<comment type="cofactor">
    <cofactor evidence="14">
        <name>[4Fe-4S] cluster</name>
        <dbReference type="ChEBI" id="CHEBI:49883"/>
    </cofactor>
    <text evidence="14">Binds 1 [4Fe-4S] cluster.</text>
</comment>
<evidence type="ECO:0000313" key="16">
    <source>
        <dbReference type="EMBL" id="SOC35040.1"/>
    </source>
</evidence>
<comment type="miscellaneous">
    <text evidence="14">Despite having conserved helicase domains, this subunit does not have helicase activity.</text>
</comment>
<dbReference type="InterPro" id="IPR014140">
    <property type="entry name" value="DNA_helicase_suAddB"/>
</dbReference>
<dbReference type="PROSITE" id="PS51217">
    <property type="entry name" value="UVRD_HELICASE_CTER"/>
    <property type="match status" value="1"/>
</dbReference>
<dbReference type="EC" id="3.1.-.-" evidence="14"/>
<keyword evidence="6 14" id="KW-0378">Hydrolase</keyword>
<comment type="function">
    <text evidence="14">The heterodimer acts as both an ATP-dependent DNA helicase and an ATP-dependent, dual-direction single-stranded exonuclease. Recognizes the chi site generating a DNA molecule suitable for the initiation of homologous recombination. The AddB subunit has 5' -&gt; 3' nuclease activity but not helicase activity.</text>
</comment>
<gene>
    <name evidence="14" type="primary">addB</name>
    <name evidence="16" type="ORF">SAMN05877842_101223</name>
</gene>
<dbReference type="GO" id="GO:0051539">
    <property type="term" value="F:4 iron, 4 sulfur cluster binding"/>
    <property type="evidence" value="ECO:0007669"/>
    <property type="project" value="UniProtKB-KW"/>
</dbReference>
<name>A0A285TZ90_9BACL</name>
<dbReference type="PANTHER" id="PTHR30591">
    <property type="entry name" value="RECBCD ENZYME SUBUNIT RECC"/>
    <property type="match status" value="1"/>
</dbReference>
<keyword evidence="7 14" id="KW-0347">Helicase</keyword>
<keyword evidence="10 14" id="KW-0408">Iron</keyword>
<feature type="binding site" evidence="14">
    <location>
        <position position="1130"/>
    </location>
    <ligand>
        <name>[4Fe-4S] cluster</name>
        <dbReference type="ChEBI" id="CHEBI:49883"/>
    </ligand>
</feature>
<comment type="similarity">
    <text evidence="14">Belongs to the helicase family. AddB/RexB type 1 subfamily.</text>
</comment>
<dbReference type="GO" id="GO:0008409">
    <property type="term" value="F:5'-3' exonuclease activity"/>
    <property type="evidence" value="ECO:0007669"/>
    <property type="project" value="UniProtKB-UniRule"/>
</dbReference>
<evidence type="ECO:0000256" key="4">
    <source>
        <dbReference type="ARBA" id="ARBA00022741"/>
    </source>
</evidence>
<evidence type="ECO:0000313" key="17">
    <source>
        <dbReference type="Proteomes" id="UP000219252"/>
    </source>
</evidence>
<keyword evidence="2 14" id="KW-0540">Nuclease</keyword>
<dbReference type="GO" id="GO:0004386">
    <property type="term" value="F:helicase activity"/>
    <property type="evidence" value="ECO:0007669"/>
    <property type="project" value="UniProtKB-KW"/>
</dbReference>
<dbReference type="GO" id="GO:0046872">
    <property type="term" value="F:metal ion binding"/>
    <property type="evidence" value="ECO:0007669"/>
    <property type="project" value="UniProtKB-KW"/>
</dbReference>
<dbReference type="Pfam" id="PF21445">
    <property type="entry name" value="ADDB_N"/>
    <property type="match status" value="1"/>
</dbReference>
<dbReference type="InterPro" id="IPR014017">
    <property type="entry name" value="DNA_helicase_UvrD-like_C"/>
</dbReference>
<keyword evidence="13 14" id="KW-0234">DNA repair</keyword>
<feature type="binding site" evidence="14">
    <location>
        <position position="1127"/>
    </location>
    <ligand>
        <name>[4Fe-4S] cluster</name>
        <dbReference type="ChEBI" id="CHEBI:49883"/>
    </ligand>
</feature>
<comment type="subunit">
    <text evidence="14">Heterodimer of AddA and AddB.</text>
</comment>
<keyword evidence="1 14" id="KW-0004">4Fe-4S</keyword>
<evidence type="ECO:0000256" key="14">
    <source>
        <dbReference type="HAMAP-Rule" id="MF_01452"/>
    </source>
</evidence>
<feature type="binding site" evidence="14">
    <location>
        <position position="804"/>
    </location>
    <ligand>
        <name>[4Fe-4S] cluster</name>
        <dbReference type="ChEBI" id="CHEBI:49883"/>
    </ligand>
</feature>
<dbReference type="GO" id="GO:0000724">
    <property type="term" value="P:double-strand break repair via homologous recombination"/>
    <property type="evidence" value="ECO:0007669"/>
    <property type="project" value="UniProtKB-UniRule"/>
</dbReference>
<dbReference type="OrthoDB" id="9758506at2"/>
<dbReference type="HAMAP" id="MF_01452">
    <property type="entry name" value="AddB_type1"/>
    <property type="match status" value="1"/>
</dbReference>
<feature type="domain" description="UvrD-like helicase C-terminal" evidence="15">
    <location>
        <begin position="276"/>
        <end position="582"/>
    </location>
</feature>
<dbReference type="EMBL" id="OBQC01000001">
    <property type="protein sequence ID" value="SOC35040.1"/>
    <property type="molecule type" value="Genomic_DNA"/>
</dbReference>
<evidence type="ECO:0000256" key="13">
    <source>
        <dbReference type="ARBA" id="ARBA00023204"/>
    </source>
</evidence>
<keyword evidence="9 14" id="KW-0067">ATP-binding</keyword>
<evidence type="ECO:0000256" key="9">
    <source>
        <dbReference type="ARBA" id="ARBA00022840"/>
    </source>
</evidence>
<evidence type="ECO:0000256" key="2">
    <source>
        <dbReference type="ARBA" id="ARBA00022722"/>
    </source>
</evidence>
<proteinExistence type="inferred from homology"/>
<dbReference type="GO" id="GO:0005524">
    <property type="term" value="F:ATP binding"/>
    <property type="evidence" value="ECO:0007669"/>
    <property type="project" value="UniProtKB-UniRule"/>
</dbReference>
<organism evidence="16 17">
    <name type="scientific">Ureibacillus acetophenoni</name>
    <dbReference type="NCBI Taxonomy" id="614649"/>
    <lineage>
        <taxon>Bacteria</taxon>
        <taxon>Bacillati</taxon>
        <taxon>Bacillota</taxon>
        <taxon>Bacilli</taxon>
        <taxon>Bacillales</taxon>
        <taxon>Caryophanaceae</taxon>
        <taxon>Ureibacillus</taxon>
    </lineage>
</organism>
<keyword evidence="3 14" id="KW-0479">Metal-binding</keyword>
<sequence>MSLRVISGRAGAGKTSTIHKEIVKELKRDPLGAPIYIIVPDQMSFSTEYDLTNKYDISGIMRAQVMTFKRLAWYVLQETGGIARDKIDKIGYQMLIRRLLMDNKDKFSLFRQAADKRGFTTEVVQLIKEFSQFNIQSDTLDEVIEKLEEKQAPHTLLSKTKDLQIILQELESELGDTYVDGEAYYPVLLEQIKNSEKIKEAHIYIDGFTQFTVREFDIIKQLLTHAERVTVVLPLEDEHDKDDEQALFYRGAVMYDKLLEEANNLQVEVEPREHLFGSYRYNNLDLKHIEANFHEPLWNPRKAQGFVQIFEGANRRAEVHAIAREICRLVKEKNIRYQDIGIMYRQADVYDSLILTTFSQYDIPVFTNEKKTMLHHPLIEFSRSILEVVTSKWQYEPVFRSVKTDLFFPLKSELSDMREKADRFENFVIAQGIYGYRWFEESRWLYKKYRGLEFLTNRQTDEELAIQHIIDEMKDMIRGPLETLQNNLKEAKTGRDIAMALYQSIEDLQVYEKLQALKDAELEKHQLLEANEHDQAWNKWVNVLDQFVIMFGDQEMTVEEAAKILDEGYDTLEFSRIPPAVDEVKVGTVEYSRYDNMKVVFVIGVNDGIYPMRMDYEGLITDAERGWFTAVDTELSPSSKHKLLQEAFLIYRAFSSPTDRLYVTYSSSDEESKSLLPSLYINRLHKLFEVDGEKTLPHKRILIDPIEELDENNVLSYIRHPRTSLSFLMMQLRQAQYTNALSPEWIALKRFYEQDLRWKLMLEIVMRPLEKKNEAEKLTQDITDALYGTELNSSVSRIEKFYSCPFAHFTTYGLGLEERVEYKLETFAMGDLFHEALKWISIETNKRNISWNKLSREQCSLLARQAVEHIVPVFSHQILLSSARYRYIQHKLIRIVEKTMIALSHQAKSSHFKPIAIEAAFGPGKEQLPPLEFNLNGGRKMRLRGRIDRIDSVEIDDKAYLRVVDYKSSSRDLDLNEVYHGLSLQLLTYLNVAVENASHWIKGDVQPAGVLYVHVHNPLLKLEEELDEGTLEIERLKQYRMKGLLAEDPNALVLMDEELEVSGKSKIIPVQFKKDGSVYQRNSRVIPPLEMENLQQYVQKKHQQAGNGILSGETSIRPYKMKNKTACDFCSFKSVCQFDVSDNMQKYHQLQTEQSDVVVTKISEELKKDARDSD</sequence>
<evidence type="ECO:0000256" key="8">
    <source>
        <dbReference type="ARBA" id="ARBA00022839"/>
    </source>
</evidence>
<dbReference type="RefSeq" id="WP_097147785.1">
    <property type="nucleotide sequence ID" value="NZ_OBQC01000001.1"/>
</dbReference>
<evidence type="ECO:0000259" key="15">
    <source>
        <dbReference type="PROSITE" id="PS51217"/>
    </source>
</evidence>
<dbReference type="Gene3D" id="6.10.140.1030">
    <property type="match status" value="1"/>
</dbReference>
<feature type="binding site" evidence="14">
    <location>
        <position position="1136"/>
    </location>
    <ligand>
        <name>[4Fe-4S] cluster</name>
        <dbReference type="ChEBI" id="CHEBI:49883"/>
    </ligand>
</feature>
<dbReference type="InterPro" id="IPR027417">
    <property type="entry name" value="P-loop_NTPase"/>
</dbReference>
<accession>A0A285TZ90</accession>
<evidence type="ECO:0000256" key="12">
    <source>
        <dbReference type="ARBA" id="ARBA00023125"/>
    </source>
</evidence>
<dbReference type="PANTHER" id="PTHR30591:SF1">
    <property type="entry name" value="RECBCD ENZYME SUBUNIT RECC"/>
    <property type="match status" value="1"/>
</dbReference>
<dbReference type="Pfam" id="PF12705">
    <property type="entry name" value="PDDEXK_1"/>
    <property type="match status" value="1"/>
</dbReference>